<dbReference type="AlphaFoldDB" id="A0A0F9SID1"/>
<evidence type="ECO:0000313" key="1">
    <source>
        <dbReference type="EMBL" id="KKN68715.1"/>
    </source>
</evidence>
<organism evidence="1">
    <name type="scientific">marine sediment metagenome</name>
    <dbReference type="NCBI Taxonomy" id="412755"/>
    <lineage>
        <taxon>unclassified sequences</taxon>
        <taxon>metagenomes</taxon>
        <taxon>ecological metagenomes</taxon>
    </lineage>
</organism>
<protein>
    <submittedName>
        <fullName evidence="1">Uncharacterized protein</fullName>
    </submittedName>
</protein>
<accession>A0A0F9SID1</accession>
<reference evidence="1" key="1">
    <citation type="journal article" date="2015" name="Nature">
        <title>Complex archaea that bridge the gap between prokaryotes and eukaryotes.</title>
        <authorList>
            <person name="Spang A."/>
            <person name="Saw J.H."/>
            <person name="Jorgensen S.L."/>
            <person name="Zaremba-Niedzwiedzka K."/>
            <person name="Martijn J."/>
            <person name="Lind A.E."/>
            <person name="van Eijk R."/>
            <person name="Schleper C."/>
            <person name="Guy L."/>
            <person name="Ettema T.J."/>
        </authorList>
    </citation>
    <scope>NUCLEOTIDE SEQUENCE</scope>
</reference>
<comment type="caution">
    <text evidence="1">The sequence shown here is derived from an EMBL/GenBank/DDBJ whole genome shotgun (WGS) entry which is preliminary data.</text>
</comment>
<gene>
    <name evidence="1" type="ORF">LCGC14_0449060</name>
</gene>
<dbReference type="EMBL" id="LAZR01000442">
    <property type="protein sequence ID" value="KKN68715.1"/>
    <property type="molecule type" value="Genomic_DNA"/>
</dbReference>
<proteinExistence type="predicted"/>
<sequence>MTVFSRAWMLLEDRIDSKTSWGKNEIRNEMFLSLRDAALEEDKKEDTSDGFDDLLKQCLVCGARGVNMLIYRCTGIDSDGFHKIQ</sequence>
<name>A0A0F9SID1_9ZZZZ</name>